<accession>A0A6A4GAT0</accession>
<protein>
    <submittedName>
        <fullName evidence="1">Uncharacterized protein</fullName>
    </submittedName>
</protein>
<dbReference type="Proteomes" id="UP000799118">
    <property type="component" value="Unassembled WGS sequence"/>
</dbReference>
<evidence type="ECO:0000313" key="1">
    <source>
        <dbReference type="EMBL" id="KAE9382592.1"/>
    </source>
</evidence>
<evidence type="ECO:0000313" key="2">
    <source>
        <dbReference type="Proteomes" id="UP000799118"/>
    </source>
</evidence>
<sequence>MHHDCSVLSSVISLWCDATNSEAAKSSKDLYFTAILWTKLMRLAYLNAAKLKLKINYFPPQIVNKKEKPEDLVILDLFLKGPDSI</sequence>
<dbReference type="OrthoDB" id="3268838at2759"/>
<keyword evidence="2" id="KW-1185">Reference proteome</keyword>
<dbReference type="EMBL" id="ML771283">
    <property type="protein sequence ID" value="KAE9382592.1"/>
    <property type="molecule type" value="Genomic_DNA"/>
</dbReference>
<proteinExistence type="predicted"/>
<name>A0A6A4GAT0_9AGAR</name>
<gene>
    <name evidence="1" type="ORF">BT96DRAFT_1010367</name>
</gene>
<dbReference type="AlphaFoldDB" id="A0A6A4GAT0"/>
<organism evidence="1 2">
    <name type="scientific">Gymnopus androsaceus JB14</name>
    <dbReference type="NCBI Taxonomy" id="1447944"/>
    <lineage>
        <taxon>Eukaryota</taxon>
        <taxon>Fungi</taxon>
        <taxon>Dikarya</taxon>
        <taxon>Basidiomycota</taxon>
        <taxon>Agaricomycotina</taxon>
        <taxon>Agaricomycetes</taxon>
        <taxon>Agaricomycetidae</taxon>
        <taxon>Agaricales</taxon>
        <taxon>Marasmiineae</taxon>
        <taxon>Omphalotaceae</taxon>
        <taxon>Gymnopus</taxon>
    </lineage>
</organism>
<reference evidence="1" key="1">
    <citation type="journal article" date="2019" name="Environ. Microbiol.">
        <title>Fungal ecological strategies reflected in gene transcription - a case study of two litter decomposers.</title>
        <authorList>
            <person name="Barbi F."/>
            <person name="Kohler A."/>
            <person name="Barry K."/>
            <person name="Baskaran P."/>
            <person name="Daum C."/>
            <person name="Fauchery L."/>
            <person name="Ihrmark K."/>
            <person name="Kuo A."/>
            <person name="LaButti K."/>
            <person name="Lipzen A."/>
            <person name="Morin E."/>
            <person name="Grigoriev I.V."/>
            <person name="Henrissat B."/>
            <person name="Lindahl B."/>
            <person name="Martin F."/>
        </authorList>
    </citation>
    <scope>NUCLEOTIDE SEQUENCE</scope>
    <source>
        <strain evidence="1">JB14</strain>
    </source>
</reference>